<dbReference type="Pfam" id="PF01871">
    <property type="entry name" value="AMMECR1"/>
    <property type="match status" value="1"/>
</dbReference>
<keyword evidence="3" id="KW-1185">Reference proteome</keyword>
<protein>
    <submittedName>
        <fullName evidence="2">AmmeMemoRadiSam system protein A/AmmeMemoRadiSam system protein B</fullName>
    </submittedName>
</protein>
<organism evidence="2 3">
    <name type="scientific">Youngiibacter multivorans</name>
    <dbReference type="NCBI Taxonomy" id="937251"/>
    <lineage>
        <taxon>Bacteria</taxon>
        <taxon>Bacillati</taxon>
        <taxon>Bacillota</taxon>
        <taxon>Clostridia</taxon>
        <taxon>Eubacteriales</taxon>
        <taxon>Clostridiaceae</taxon>
        <taxon>Youngiibacter</taxon>
    </lineage>
</organism>
<dbReference type="InterPro" id="IPR002733">
    <property type="entry name" value="AMMECR1_domain"/>
</dbReference>
<dbReference type="SUPFAM" id="SSF53213">
    <property type="entry name" value="LigB-like"/>
    <property type="match status" value="1"/>
</dbReference>
<dbReference type="Gene3D" id="3.30.700.20">
    <property type="entry name" value="Hypothetical protein ph0010, domain 1"/>
    <property type="match status" value="1"/>
</dbReference>
<dbReference type="InterPro" id="IPR036071">
    <property type="entry name" value="AMMECR1_dom_sf"/>
</dbReference>
<evidence type="ECO:0000259" key="1">
    <source>
        <dbReference type="PROSITE" id="PS51112"/>
    </source>
</evidence>
<reference evidence="2 3" key="1">
    <citation type="submission" date="2021-03" db="EMBL/GenBank/DDBJ databases">
        <title>Genomic Encyclopedia of Type Strains, Phase IV (KMG-IV): sequencing the most valuable type-strain genomes for metagenomic binning, comparative biology and taxonomic classification.</title>
        <authorList>
            <person name="Goeker M."/>
        </authorList>
    </citation>
    <scope>NUCLEOTIDE SEQUENCE [LARGE SCALE GENOMIC DNA]</scope>
    <source>
        <strain evidence="2 3">DSM 6139</strain>
    </source>
</reference>
<dbReference type="PANTHER" id="PTHR13016">
    <property type="entry name" value="AMMECR1 HOMOLOG"/>
    <property type="match status" value="1"/>
</dbReference>
<comment type="caution">
    <text evidence="2">The sequence shown here is derived from an EMBL/GenBank/DDBJ whole genome shotgun (WGS) entry which is preliminary data.</text>
</comment>
<dbReference type="PROSITE" id="PS51112">
    <property type="entry name" value="AMMECR1"/>
    <property type="match status" value="1"/>
</dbReference>
<dbReference type="RefSeq" id="WP_209460135.1">
    <property type="nucleotide sequence ID" value="NZ_JAGGKC010000021.1"/>
</dbReference>
<dbReference type="CDD" id="cd07951">
    <property type="entry name" value="ED_3B_N_AMMECR1"/>
    <property type="match status" value="1"/>
</dbReference>
<dbReference type="InterPro" id="IPR027485">
    <property type="entry name" value="AMMECR1_N"/>
</dbReference>
<dbReference type="EMBL" id="JAGGKC010000021">
    <property type="protein sequence ID" value="MBP1919951.1"/>
    <property type="molecule type" value="Genomic_DNA"/>
</dbReference>
<sequence>MSIAAAFAVPHPPLIIPAVGRGEEKKIQATIDAYRSVAKKISDIMPHTIIFISPHSIMYSDYIHISPGMKAKGDFGSFGASREKIEVEYDSELIHKIEKKASERNISAGTSGEKDRNLDHGTMVPLHFITEGYQGFKSVRIGISGLSPLEHYNFGVCIRDAVEDLGRKAVIVASGDLSHRLKEDGPYGFMKEGPVFDELATRAFASGDFMKLLDIDEHLCDNAGECGLRSFQIMAGALDGMKLESKLLSYEGPFGVGYAVASFIVNGTDQSRRFGSIYEDNEKRKLEGKKAGEDEFVKLARLSLETYLRTGKHLKMPQGLPPELTARRAGVFVSLKKHGRLRGCIGTIEGVTESIAEEIIRNAVSAGVEDPRFDRVSEKELSEIVYSVDVLGDAEDVDSVSELDEKRYGVIVSKGLRRGLLLPNLEGVNSPLQQIDIALQKGGISKSETYKIQRFEVVRHT</sequence>
<proteinExistence type="predicted"/>
<name>A0ABS4G5W9_9CLOT</name>
<dbReference type="PANTHER" id="PTHR13016:SF0">
    <property type="entry name" value="AMME SYNDROME CANDIDATE GENE 1 PROTEIN"/>
    <property type="match status" value="1"/>
</dbReference>
<evidence type="ECO:0000313" key="2">
    <source>
        <dbReference type="EMBL" id="MBP1919951.1"/>
    </source>
</evidence>
<accession>A0ABS4G5W9</accession>
<evidence type="ECO:0000313" key="3">
    <source>
        <dbReference type="Proteomes" id="UP001519271"/>
    </source>
</evidence>
<dbReference type="InterPro" id="IPR004183">
    <property type="entry name" value="Xdiol_dOase_suB"/>
</dbReference>
<gene>
    <name evidence="2" type="ORF">J2Z34_002447</name>
</gene>
<dbReference type="Pfam" id="PF02900">
    <property type="entry name" value="LigB"/>
    <property type="match status" value="1"/>
</dbReference>
<dbReference type="NCBIfam" id="TIGR04335">
    <property type="entry name" value="AmmeMemoSam_A"/>
    <property type="match status" value="1"/>
</dbReference>
<feature type="domain" description="AMMECR1" evidence="1">
    <location>
        <begin position="291"/>
        <end position="461"/>
    </location>
</feature>
<dbReference type="Proteomes" id="UP001519271">
    <property type="component" value="Unassembled WGS sequence"/>
</dbReference>
<dbReference type="SUPFAM" id="SSF143447">
    <property type="entry name" value="AMMECR1-like"/>
    <property type="match status" value="1"/>
</dbReference>
<dbReference type="Gene3D" id="3.40.830.10">
    <property type="entry name" value="LigB-like"/>
    <property type="match status" value="1"/>
</dbReference>
<dbReference type="InterPro" id="IPR023473">
    <property type="entry name" value="AMMECR1"/>
</dbReference>
<dbReference type="InterPro" id="IPR027623">
    <property type="entry name" value="AmmeMemoSam_A"/>
</dbReference>